<dbReference type="InterPro" id="IPR011059">
    <property type="entry name" value="Metal-dep_hydrolase_composite"/>
</dbReference>
<sequence>MSGYQGKKNIPRITSDRLLIKGGRIVNDDQSFHADIYMEDGLIKQIGDNLIVPGGVKTIEANGRMVIPGGIDVHTHLQMPYKGMTAVDDFFQGTKAALAGGTTMIIDHVVPETESSLVEAYEKWREWGDGKACCDYSLHVDITHWNDSVKQEVQTLIKEKGVNSFLVYMAYKDLYQMSNTELYEIFNFLGELGAVAQVHAENGDIIAQEQARMLEMGITGPEGHVLSRPEELEAEAVFRAITIASQTNCPLYVTKVMSKSAADLISQARKKGNVVFGEPITASLGTDGTHYWSKNWAKAAAFVTSPPLSPDPTTPDYINSLLASGDLQVSGSAHCTFSTAQKAIGKDNFTAIPEGTNGIEERMSVIWDKAVATGKMDENQFVAVTSTNAAKIFNMYPRKGRIAVGSDSDLVIWDPDAVKIVSAKSHQSAAEYNIFEGMELRGAPLVVICQGKIMLEDGNLHITQGTGRFIPGIPFSDYVYKRIKARRKMAEMHAVPRGMYDGPVFDLTTTPKGGTPAGSTRGSPTRQTPPVRNLHQSGFSLSGTQIDEGIRSASKRIVAPPGGRSNITSLS</sequence>
<evidence type="ECO:0000256" key="5">
    <source>
        <dbReference type="ARBA" id="ARBA00023273"/>
    </source>
</evidence>
<evidence type="ECO:0000313" key="10">
    <source>
        <dbReference type="RefSeq" id="XP_026543859.1"/>
    </source>
</evidence>
<dbReference type="FunFam" id="2.30.40.10:FF:000021">
    <property type="entry name" value="Dihydropyrimidinase-related protein 2"/>
    <property type="match status" value="1"/>
</dbReference>
<dbReference type="RefSeq" id="XP_026543859.1">
    <property type="nucleotide sequence ID" value="XM_026688074.1"/>
</dbReference>
<organism evidence="9 10">
    <name type="scientific">Notechis scutatus</name>
    <name type="common">mainland tiger snake</name>
    <dbReference type="NCBI Taxonomy" id="8663"/>
    <lineage>
        <taxon>Eukaryota</taxon>
        <taxon>Metazoa</taxon>
        <taxon>Chordata</taxon>
        <taxon>Craniata</taxon>
        <taxon>Vertebrata</taxon>
        <taxon>Euteleostomi</taxon>
        <taxon>Lepidosauria</taxon>
        <taxon>Squamata</taxon>
        <taxon>Bifurcata</taxon>
        <taxon>Unidentata</taxon>
        <taxon>Episquamata</taxon>
        <taxon>Toxicofera</taxon>
        <taxon>Serpentes</taxon>
        <taxon>Colubroidea</taxon>
        <taxon>Elapidae</taxon>
        <taxon>Hydrophiinae</taxon>
        <taxon>Notechis</taxon>
    </lineage>
</organism>
<evidence type="ECO:0000256" key="1">
    <source>
        <dbReference type="ARBA" id="ARBA00004496"/>
    </source>
</evidence>
<comment type="similarity">
    <text evidence="3">Belongs to the metallo-dependent hydrolases superfamily. Hydantoinase/dihydropyrimidinase family.</text>
</comment>
<dbReference type="InterPro" id="IPR011778">
    <property type="entry name" value="Hydantoinase/dihydroPyrase"/>
</dbReference>
<evidence type="ECO:0000256" key="6">
    <source>
        <dbReference type="ARBA" id="ARBA00025548"/>
    </source>
</evidence>
<gene>
    <name evidence="10" type="primary">DPYSL3</name>
</gene>
<evidence type="ECO:0000259" key="8">
    <source>
        <dbReference type="Pfam" id="PF01979"/>
    </source>
</evidence>
<dbReference type="Gene3D" id="3.20.20.140">
    <property type="entry name" value="Metal-dependent hydrolases"/>
    <property type="match status" value="1"/>
</dbReference>
<comment type="function">
    <text evidence="6">Necessary for signaling by class 3 semaphorins and subsequent remodeling of the cytoskeleton. Plays a role in axon guidance, neuronal growth cone collapse and cell migration.</text>
</comment>
<dbReference type="InterPro" id="IPR006680">
    <property type="entry name" value="Amidohydro-rel"/>
</dbReference>
<feature type="domain" description="Amidohydrolase-related" evidence="8">
    <location>
        <begin position="65"/>
        <end position="454"/>
    </location>
</feature>
<dbReference type="GO" id="GO:0016812">
    <property type="term" value="F:hydrolase activity, acting on carbon-nitrogen (but not peptide) bonds, in cyclic amides"/>
    <property type="evidence" value="ECO:0007669"/>
    <property type="project" value="TreeGrafter"/>
</dbReference>
<dbReference type="InterPro" id="IPR032466">
    <property type="entry name" value="Metal_Hydrolase"/>
</dbReference>
<keyword evidence="4" id="KW-0963">Cytoplasm</keyword>
<dbReference type="AlphaFoldDB" id="A0A6J1VV60"/>
<evidence type="ECO:0000256" key="3">
    <source>
        <dbReference type="ARBA" id="ARBA00008829"/>
    </source>
</evidence>
<comment type="subcellular location">
    <subcellularLocation>
        <location evidence="2">Cell projection</location>
        <location evidence="2">Growth cone</location>
    </subcellularLocation>
    <subcellularLocation>
        <location evidence="1">Cytoplasm</location>
    </subcellularLocation>
</comment>
<dbReference type="SUPFAM" id="SSF51556">
    <property type="entry name" value="Metallo-dependent hydrolases"/>
    <property type="match status" value="1"/>
</dbReference>
<dbReference type="Pfam" id="PF01979">
    <property type="entry name" value="Amidohydro_1"/>
    <property type="match status" value="1"/>
</dbReference>
<proteinExistence type="inferred from homology"/>
<dbReference type="FunFam" id="3.20.20.140:FF:000174">
    <property type="entry name" value="Dihydropyrimidinase-related protein 2"/>
    <property type="match status" value="1"/>
</dbReference>
<dbReference type="CDD" id="cd01314">
    <property type="entry name" value="D-HYD"/>
    <property type="match status" value="1"/>
</dbReference>
<dbReference type="PANTHER" id="PTHR11647">
    <property type="entry name" value="HYDRANTOINASE/DIHYDROPYRIMIDINASE FAMILY MEMBER"/>
    <property type="match status" value="1"/>
</dbReference>
<keyword evidence="5" id="KW-0966">Cell projection</keyword>
<evidence type="ECO:0000256" key="2">
    <source>
        <dbReference type="ARBA" id="ARBA00004624"/>
    </source>
</evidence>
<feature type="compositionally biased region" description="Polar residues" evidence="7">
    <location>
        <begin position="507"/>
        <end position="545"/>
    </location>
</feature>
<feature type="region of interest" description="Disordered" evidence="7">
    <location>
        <begin position="507"/>
        <end position="571"/>
    </location>
</feature>
<evidence type="ECO:0000313" key="9">
    <source>
        <dbReference type="Proteomes" id="UP000504612"/>
    </source>
</evidence>
<dbReference type="Proteomes" id="UP000504612">
    <property type="component" value="Unplaced"/>
</dbReference>
<dbReference type="SUPFAM" id="SSF51338">
    <property type="entry name" value="Composite domain of metallo-dependent hydrolases"/>
    <property type="match status" value="2"/>
</dbReference>
<dbReference type="GO" id="GO:0005829">
    <property type="term" value="C:cytosol"/>
    <property type="evidence" value="ECO:0007669"/>
    <property type="project" value="TreeGrafter"/>
</dbReference>
<dbReference type="CTD" id="1809"/>
<keyword evidence="9" id="KW-1185">Reference proteome</keyword>
<accession>A0A6J1VV60</accession>
<dbReference type="KEGG" id="nss:113425796"/>
<dbReference type="GeneID" id="113425796"/>
<evidence type="ECO:0000256" key="4">
    <source>
        <dbReference type="ARBA" id="ARBA00022490"/>
    </source>
</evidence>
<protein>
    <submittedName>
        <fullName evidence="10">Dihydropyrimidinase-related protein 3</fullName>
    </submittedName>
</protein>
<dbReference type="PANTHER" id="PTHR11647:SF57">
    <property type="entry name" value="DIHYDROPYRIMIDINASE-RELATED PROTEIN 3"/>
    <property type="match status" value="1"/>
</dbReference>
<dbReference type="GO" id="GO:0030426">
    <property type="term" value="C:growth cone"/>
    <property type="evidence" value="ECO:0007669"/>
    <property type="project" value="UniProtKB-SubCell"/>
</dbReference>
<dbReference type="GO" id="GO:0051764">
    <property type="term" value="P:actin crosslink formation"/>
    <property type="evidence" value="ECO:0007669"/>
    <property type="project" value="TreeGrafter"/>
</dbReference>
<evidence type="ECO:0000256" key="7">
    <source>
        <dbReference type="SAM" id="MobiDB-lite"/>
    </source>
</evidence>
<reference evidence="10" key="1">
    <citation type="submission" date="2025-08" db="UniProtKB">
        <authorList>
            <consortium name="RefSeq"/>
        </authorList>
    </citation>
    <scope>IDENTIFICATION</scope>
</reference>
<name>A0A6J1VV60_9SAUR</name>
<dbReference type="InterPro" id="IPR050378">
    <property type="entry name" value="Metallo-dep_Hydrolases_sf"/>
</dbReference>
<dbReference type="Gene3D" id="2.30.40.10">
    <property type="entry name" value="Urease, subunit C, domain 1"/>
    <property type="match status" value="1"/>
</dbReference>
<dbReference type="NCBIfam" id="TIGR02033">
    <property type="entry name" value="D-hydantoinase"/>
    <property type="match status" value="1"/>
</dbReference>